<dbReference type="EMBL" id="CCKQ01011473">
    <property type="protein sequence ID" value="CDW83045.1"/>
    <property type="molecule type" value="Genomic_DNA"/>
</dbReference>
<evidence type="ECO:0000313" key="2">
    <source>
        <dbReference type="Proteomes" id="UP000039865"/>
    </source>
</evidence>
<proteinExistence type="predicted"/>
<reference evidence="1 2" key="1">
    <citation type="submission" date="2014-06" db="EMBL/GenBank/DDBJ databases">
        <authorList>
            <person name="Swart Estienne"/>
        </authorList>
    </citation>
    <scope>NUCLEOTIDE SEQUENCE [LARGE SCALE GENOMIC DNA]</scope>
    <source>
        <strain evidence="1 2">130c</strain>
    </source>
</reference>
<evidence type="ECO:0000313" key="1">
    <source>
        <dbReference type="EMBL" id="CDW83045.1"/>
    </source>
</evidence>
<sequence length="558" mass="63697">MDFKDRFKGRTGFLDKSGVNGVIAITQNPVKQSQKESSPLVGSISRKVPDILVDSRSMLQPYEDQNNSNMSEYGLKITRNNQAMQKVQSSLSLVTIKRSDIMVGSNLDHESLKFQPNSNQGLGQGSFDNKNRFTDKKYSISIQNIASRNAEIRKSNYLQKIAQNGRTQTATRNNVQLQIQNTSNTNTSKNNQETNNTYNDQQVSLNMNQMPSIQSRFKESILQKSRRYLQKVGHSMIEQDSKSIVNSNSLSPINGRENSELNKSIANPPLNNLMVRNYNGGYEKSSLNTDMIMHDQVSQNSQSHKNFHHIQNGLILTHRKYNNDNRRYSKMIEQSMPSHEQLNISIKPVELTPQLSSGKLNKINLRNRVGAGIIPDQKSEIQNVPLEQYKTPPEKIYTDPTNKQNGVSFSKSIQQIETPSFEKKEMPQKQHHQRFKQHLQRLISMKEDIDSISLKNRLLNSSNSMIINQKKEVESNASSDMNSNKLNKSEINVRHENSVGANNSLNSNSIQLPKINVNKSFHQNFIDKKQQQVLIQSIVKARINQERPKYTSNQKQLE</sequence>
<gene>
    <name evidence="1" type="primary">Contig7197.g7704</name>
    <name evidence="1" type="ORF">STYLEM_12084</name>
</gene>
<name>A0A078AL02_STYLE</name>
<protein>
    <submittedName>
        <fullName evidence="1">Uncharacterized protein</fullName>
    </submittedName>
</protein>
<organism evidence="1 2">
    <name type="scientific">Stylonychia lemnae</name>
    <name type="common">Ciliate</name>
    <dbReference type="NCBI Taxonomy" id="5949"/>
    <lineage>
        <taxon>Eukaryota</taxon>
        <taxon>Sar</taxon>
        <taxon>Alveolata</taxon>
        <taxon>Ciliophora</taxon>
        <taxon>Intramacronucleata</taxon>
        <taxon>Spirotrichea</taxon>
        <taxon>Stichotrichia</taxon>
        <taxon>Sporadotrichida</taxon>
        <taxon>Oxytrichidae</taxon>
        <taxon>Stylonychinae</taxon>
        <taxon>Stylonychia</taxon>
    </lineage>
</organism>
<dbReference type="Proteomes" id="UP000039865">
    <property type="component" value="Unassembled WGS sequence"/>
</dbReference>
<dbReference type="AlphaFoldDB" id="A0A078AL02"/>
<keyword evidence="2" id="KW-1185">Reference proteome</keyword>
<dbReference type="InParanoid" id="A0A078AL02"/>
<accession>A0A078AL02</accession>